<dbReference type="EMBL" id="JADWYK010000001">
    <property type="protein sequence ID" value="MBG8552310.1"/>
    <property type="molecule type" value="Genomic_DNA"/>
</dbReference>
<reference evidence="2 3" key="1">
    <citation type="submission" date="2020-11" db="EMBL/GenBank/DDBJ databases">
        <title>Hymenobacter sp.</title>
        <authorList>
            <person name="Kim M.K."/>
        </authorList>
    </citation>
    <scope>NUCLEOTIDE SEQUENCE [LARGE SCALE GENOMIC DNA]</scope>
    <source>
        <strain evidence="2 3">BT594</strain>
    </source>
</reference>
<dbReference type="Proteomes" id="UP000601099">
    <property type="component" value="Unassembled WGS sequence"/>
</dbReference>
<comment type="caution">
    <text evidence="2">The sequence shown here is derived from an EMBL/GenBank/DDBJ whole genome shotgun (WGS) entry which is preliminary data.</text>
</comment>
<keyword evidence="3" id="KW-1185">Reference proteome</keyword>
<feature type="chain" id="PRO_5045794059" description="Outer membrane protein beta-barrel domain-containing protein" evidence="1">
    <location>
        <begin position="24"/>
        <end position="304"/>
    </location>
</feature>
<sequence length="304" mass="32892">MTAFSLRLLLPIAALLFASACTAPRAVTNSGKVTPHGQFKVGGDMVFNIGTRTLSELTGAVKDEVAAAAGKDTVNYSQRFTRIQTAAIAYVLDPLQPSTALYVRYGALPRVDVGYKYAFGAHAFDAMYQFLGSTGTPENPQGQAGETYGSIGLQFATQRAKLPSIPFLDNVSDLLNFRATRRDLMVPLIFSTSLGREEEIGAVSYGVVYNHTFIKYGFEPSKVYLPGTNDKVGGLTAKNNFASFGAFVNGKFGFRYAYILPAVALYYQNYGTYQLLNNTSTKLKGVTIIPSLGVQFRIPTGSGR</sequence>
<organism evidence="2 3">
    <name type="scientific">Hymenobacter guriensis</name>
    <dbReference type="NCBI Taxonomy" id="2793065"/>
    <lineage>
        <taxon>Bacteria</taxon>
        <taxon>Pseudomonadati</taxon>
        <taxon>Bacteroidota</taxon>
        <taxon>Cytophagia</taxon>
        <taxon>Cytophagales</taxon>
        <taxon>Hymenobacteraceae</taxon>
        <taxon>Hymenobacter</taxon>
    </lineage>
</organism>
<evidence type="ECO:0000256" key="1">
    <source>
        <dbReference type="SAM" id="SignalP"/>
    </source>
</evidence>
<feature type="signal peptide" evidence="1">
    <location>
        <begin position="1"/>
        <end position="23"/>
    </location>
</feature>
<gene>
    <name evidence="2" type="ORF">I5L79_02070</name>
</gene>
<accession>A0ABS0KWR1</accession>
<protein>
    <recommendedName>
        <fullName evidence="4">Outer membrane protein beta-barrel domain-containing protein</fullName>
    </recommendedName>
</protein>
<evidence type="ECO:0000313" key="2">
    <source>
        <dbReference type="EMBL" id="MBG8552310.1"/>
    </source>
</evidence>
<proteinExistence type="predicted"/>
<dbReference type="RefSeq" id="WP_196953349.1">
    <property type="nucleotide sequence ID" value="NZ_JADWYK010000001.1"/>
</dbReference>
<evidence type="ECO:0000313" key="3">
    <source>
        <dbReference type="Proteomes" id="UP000601099"/>
    </source>
</evidence>
<evidence type="ECO:0008006" key="4">
    <source>
        <dbReference type="Google" id="ProtNLM"/>
    </source>
</evidence>
<keyword evidence="1" id="KW-0732">Signal</keyword>
<name>A0ABS0KWR1_9BACT</name>
<dbReference type="PROSITE" id="PS51257">
    <property type="entry name" value="PROKAR_LIPOPROTEIN"/>
    <property type="match status" value="1"/>
</dbReference>